<keyword evidence="4" id="KW-0677">Repeat</keyword>
<evidence type="ECO:0000256" key="8">
    <source>
        <dbReference type="ARBA" id="ARBA00023273"/>
    </source>
</evidence>
<feature type="compositionally biased region" description="Polar residues" evidence="9">
    <location>
        <begin position="758"/>
        <end position="786"/>
    </location>
</feature>
<evidence type="ECO:0000256" key="7">
    <source>
        <dbReference type="ARBA" id="ARBA00023212"/>
    </source>
</evidence>
<dbReference type="SMART" id="SM00698">
    <property type="entry name" value="MORN"/>
    <property type="match status" value="10"/>
</dbReference>
<dbReference type="EMBL" id="JAHFZB010000023">
    <property type="protein sequence ID" value="KAK6476072.1"/>
    <property type="molecule type" value="Genomic_DNA"/>
</dbReference>
<feature type="compositionally biased region" description="Polar residues" evidence="9">
    <location>
        <begin position="659"/>
        <end position="672"/>
    </location>
</feature>
<evidence type="ECO:0000256" key="2">
    <source>
        <dbReference type="ARBA" id="ARBA00004430"/>
    </source>
</evidence>
<organism evidence="10 11">
    <name type="scientific">Huso huso</name>
    <name type="common">Beluga</name>
    <name type="synonym">Acipenser huso</name>
    <dbReference type="NCBI Taxonomy" id="61971"/>
    <lineage>
        <taxon>Eukaryota</taxon>
        <taxon>Metazoa</taxon>
        <taxon>Chordata</taxon>
        <taxon>Craniata</taxon>
        <taxon>Vertebrata</taxon>
        <taxon>Euteleostomi</taxon>
        <taxon>Actinopterygii</taxon>
        <taxon>Chondrostei</taxon>
        <taxon>Acipenseriformes</taxon>
        <taxon>Acipenseridae</taxon>
        <taxon>Huso</taxon>
    </lineage>
</organism>
<proteinExistence type="predicted"/>
<evidence type="ECO:0000256" key="4">
    <source>
        <dbReference type="ARBA" id="ARBA00022737"/>
    </source>
</evidence>
<feature type="region of interest" description="Disordered" evidence="9">
    <location>
        <begin position="884"/>
        <end position="946"/>
    </location>
</feature>
<evidence type="ECO:0000256" key="6">
    <source>
        <dbReference type="ARBA" id="ARBA00023069"/>
    </source>
</evidence>
<reference evidence="10 11" key="1">
    <citation type="submission" date="2021-05" db="EMBL/GenBank/DDBJ databases">
        <authorList>
            <person name="Zahm M."/>
            <person name="Klopp C."/>
            <person name="Cabau C."/>
            <person name="Kuhl H."/>
            <person name="Suciu R."/>
            <person name="Ciorpac M."/>
            <person name="Holostenco D."/>
            <person name="Gessner J."/>
            <person name="Wuertz S."/>
            <person name="Hohne C."/>
            <person name="Stock M."/>
            <person name="Gislard M."/>
            <person name="Lluch J."/>
            <person name="Milhes M."/>
            <person name="Lampietro C."/>
            <person name="Lopez Roques C."/>
            <person name="Donnadieu C."/>
            <person name="Du K."/>
            <person name="Schartl M."/>
            <person name="Guiguen Y."/>
        </authorList>
    </citation>
    <scope>NUCLEOTIDE SEQUENCE [LARGE SCALE GENOMIC DNA]</scope>
    <source>
        <strain evidence="10">Hh-F2</strain>
        <tissue evidence="10">Blood</tissue>
    </source>
</reference>
<evidence type="ECO:0000256" key="3">
    <source>
        <dbReference type="ARBA" id="ARBA00022490"/>
    </source>
</evidence>
<keyword evidence="3" id="KW-0963">Cytoplasm</keyword>
<evidence type="ECO:0000256" key="9">
    <source>
        <dbReference type="SAM" id="MobiDB-lite"/>
    </source>
</evidence>
<dbReference type="PANTHER" id="PTHR46613:SF1">
    <property type="entry name" value="RADIAL SPOKE HEAD 10 HOMOLOG B-RELATED"/>
    <property type="match status" value="1"/>
</dbReference>
<evidence type="ECO:0000313" key="10">
    <source>
        <dbReference type="EMBL" id="KAK6476072.1"/>
    </source>
</evidence>
<comment type="caution">
    <text evidence="10">The sequence shown here is derived from an EMBL/GenBank/DDBJ whole genome shotgun (WGS) entry which is preliminary data.</text>
</comment>
<sequence length="946" mass="106887">MVKGDKKKKADKSNLEVSFNKIIESSYTTVSSEAAPAPPPPVTATLLAVGENLSELSSSPDESQPQVTEQNTEPEFYEEPILTLLVVERYEGEKFHGLYEGEGIAYFQGGNVYKGMFSEGLMHGRGTYTWADGVTYEGDFAVNVPMGRGAYTWPDGSSYEGEVHNGIRHGLGTYRCGSKPVSYIGQWNQGKRHGKVNICMPGAIYFNQDENSWYEGDWVNNIKEGWGIRWYSSGNVYEGQWKNNLRHGEGRMRWLASNEQYNGQWVNGIQNGHGTHTWFLKRVPSSQYPLRNEYAGDFLNGVRHGNGQFYYANGALYDGEWKFNKKNGMGKFIFKNGRIFEGEFIEDHMAEFPNFLFDGSSTPDLSGIRTHSPPGADEPTKISTRTSGGSSILGPDMALDLQAVHKNFPEQQWDGEIKQVEFAILRHITELRRIYSFYSSLAYEHSSDNTFLLTRLQFWRFLKDCKIHHHGLTLAEVDRILCAHVPAEEIHSPFDTMLLRKFLSNVVVLAYHMYYKEIQPPNLTLVSCFSKLVAENIVPNARHIKGDFFCNHDRAVIAVNYIEKSWEIHKVYCRQNSKPPNEPTMKMRHFIWMLKDLNVFTNELTAGKVLEILAKDNPAVHDEAFSNLELEITFLEFFEALLGCAEVYTPRTVRPYSVTSSEHLETTETPSENPREDSAEQIQEMSIPVRVPDSTPKEDHVSPSGYLKSPHKNLASDSSSVKKSEPSKSKEIIKVVVSEEKTPKQSERSTAKGRVHSIHQTSVCATSGSVPQSAHSNSSDSIQQVAESSEIIVQSMPALDPEQLYTQQDQLPEKAEETVIEPENELDFWIHQIYAFFAKKFFPSYDYNLILKKEAAEDRVRQAVLARIAKVKAEEAARLKELREAEEERRHEQEEAEKAALEAAAAAGLPEPPKEEIPQSPEPTVNIVTQVIISKPTPSGSKKKKK</sequence>
<dbReference type="Proteomes" id="UP001369086">
    <property type="component" value="Unassembled WGS sequence"/>
</dbReference>
<name>A0ABR0YU02_HUSHU</name>
<evidence type="ECO:0000256" key="1">
    <source>
        <dbReference type="ARBA" id="ARBA00004230"/>
    </source>
</evidence>
<feature type="region of interest" description="Disordered" evidence="9">
    <location>
        <begin position="54"/>
        <end position="74"/>
    </location>
</feature>
<evidence type="ECO:0000256" key="5">
    <source>
        <dbReference type="ARBA" id="ARBA00022846"/>
    </source>
</evidence>
<dbReference type="Pfam" id="PF02493">
    <property type="entry name" value="MORN"/>
    <property type="match status" value="10"/>
</dbReference>
<feature type="compositionally biased region" description="Basic and acidic residues" evidence="9">
    <location>
        <begin position="720"/>
        <end position="750"/>
    </location>
</feature>
<gene>
    <name evidence="10" type="ORF">HHUSO_G24090</name>
</gene>
<keyword evidence="8" id="KW-0966">Cell projection</keyword>
<comment type="subcellular location">
    <subcellularLocation>
        <location evidence="1">Cell projection</location>
        <location evidence="1">Cilium</location>
        <location evidence="1">Flagellum</location>
    </subcellularLocation>
    <subcellularLocation>
        <location evidence="2">Cytoplasm</location>
        <location evidence="2">Cytoskeleton</location>
        <location evidence="2">Cilium axoneme</location>
    </subcellularLocation>
</comment>
<feature type="region of interest" description="Disordered" evidence="9">
    <location>
        <begin position="659"/>
        <end position="786"/>
    </location>
</feature>
<dbReference type="SUPFAM" id="SSF82185">
    <property type="entry name" value="Histone H3 K4-specific methyltransferase SET7/9 N-terminal domain"/>
    <property type="match status" value="3"/>
</dbReference>
<keyword evidence="11" id="KW-1185">Reference proteome</keyword>
<dbReference type="Gene3D" id="2.20.110.10">
    <property type="entry name" value="Histone H3 K4-specific methyltransferase SET7/9 N-terminal domain"/>
    <property type="match status" value="3"/>
</dbReference>
<feature type="compositionally biased region" description="Polar residues" evidence="9">
    <location>
        <begin position="922"/>
        <end position="940"/>
    </location>
</feature>
<accession>A0ABR0YU02</accession>
<keyword evidence="6" id="KW-0969">Cilium</keyword>
<feature type="compositionally biased region" description="Polar residues" evidence="9">
    <location>
        <begin position="54"/>
        <end position="73"/>
    </location>
</feature>
<dbReference type="InterPro" id="IPR003409">
    <property type="entry name" value="MORN"/>
</dbReference>
<feature type="compositionally biased region" description="Basic and acidic residues" evidence="9">
    <location>
        <begin position="884"/>
        <end position="900"/>
    </location>
</feature>
<keyword evidence="7" id="KW-0206">Cytoskeleton</keyword>
<protein>
    <submittedName>
        <fullName evidence="10">Radial spoke head 10-like protein B</fullName>
    </submittedName>
</protein>
<feature type="region of interest" description="Disordered" evidence="9">
    <location>
        <begin position="369"/>
        <end position="389"/>
    </location>
</feature>
<evidence type="ECO:0000313" key="11">
    <source>
        <dbReference type="Proteomes" id="UP001369086"/>
    </source>
</evidence>
<keyword evidence="5" id="KW-0282">Flagellum</keyword>
<dbReference type="PANTHER" id="PTHR46613">
    <property type="entry name" value="RADIAL SPOKE HEAD 10 HOMOLOG B-RELATED"/>
    <property type="match status" value="1"/>
</dbReference>